<name>A0A6G0XWT7_9STRA</name>
<evidence type="ECO:0000256" key="1">
    <source>
        <dbReference type="SAM" id="Phobius"/>
    </source>
</evidence>
<dbReference type="Gene3D" id="1.20.144.10">
    <property type="entry name" value="Phosphatidic acid phosphatase type 2/haloperoxidase"/>
    <property type="match status" value="1"/>
</dbReference>
<evidence type="ECO:0000259" key="2">
    <source>
        <dbReference type="SMART" id="SM00014"/>
    </source>
</evidence>
<dbReference type="Pfam" id="PF01569">
    <property type="entry name" value="PAP2"/>
    <property type="match status" value="1"/>
</dbReference>
<feature type="domain" description="Phosphatidic acid phosphatase type 2/haloperoxidase" evidence="2">
    <location>
        <begin position="69"/>
        <end position="196"/>
    </location>
</feature>
<feature type="transmembrane region" description="Helical" evidence="1">
    <location>
        <begin position="71"/>
        <end position="90"/>
    </location>
</feature>
<dbReference type="GO" id="GO:0042392">
    <property type="term" value="F:sphingosine-1-phosphate phosphatase activity"/>
    <property type="evidence" value="ECO:0007669"/>
    <property type="project" value="TreeGrafter"/>
</dbReference>
<evidence type="ECO:0000313" key="4">
    <source>
        <dbReference type="Proteomes" id="UP000481153"/>
    </source>
</evidence>
<keyword evidence="1" id="KW-1133">Transmembrane helix</keyword>
<feature type="transmembrane region" description="Helical" evidence="1">
    <location>
        <begin position="40"/>
        <end position="59"/>
    </location>
</feature>
<dbReference type="InterPro" id="IPR000326">
    <property type="entry name" value="PAP2/HPO"/>
</dbReference>
<dbReference type="Proteomes" id="UP000481153">
    <property type="component" value="Unassembled WGS sequence"/>
</dbReference>
<sequence length="212" mass="23658">MNQFNDGVDFAIVSFFHKNFGNSSFKIALWEVLTLPGDGVLYFPILLPIGIVSWLTGILPELSKEQEYLLIYLYVVLVVDMSLNFVVKDITKRQRPSFHKHDLRFPGPDKYSFPSGHASRAGALVALITALLKYEPQLLSIATFGLSAEIATSTLLSWLWGWAVVNSIGRLALGRHFASDVILGTIVGYVVHFPVAQWLMYSMYAPPHGITK</sequence>
<comment type="caution">
    <text evidence="3">The sequence shown here is derived from an EMBL/GenBank/DDBJ whole genome shotgun (WGS) entry which is preliminary data.</text>
</comment>
<gene>
    <name evidence="3" type="ORF">Ae201684_000619</name>
</gene>
<dbReference type="SUPFAM" id="SSF48317">
    <property type="entry name" value="Acid phosphatase/Vanadium-dependent haloperoxidase"/>
    <property type="match status" value="1"/>
</dbReference>
<dbReference type="SMART" id="SM00014">
    <property type="entry name" value="acidPPc"/>
    <property type="match status" value="1"/>
</dbReference>
<dbReference type="InterPro" id="IPR036938">
    <property type="entry name" value="PAP2/HPO_sf"/>
</dbReference>
<feature type="transmembrane region" description="Helical" evidence="1">
    <location>
        <begin position="177"/>
        <end position="199"/>
    </location>
</feature>
<keyword evidence="1" id="KW-0812">Transmembrane</keyword>
<dbReference type="AlphaFoldDB" id="A0A6G0XWT7"/>
<proteinExistence type="predicted"/>
<dbReference type="EMBL" id="VJMJ01000003">
    <property type="protein sequence ID" value="KAF0745042.1"/>
    <property type="molecule type" value="Genomic_DNA"/>
</dbReference>
<accession>A0A6G0XWT7</accession>
<protein>
    <recommendedName>
        <fullName evidence="2">Phosphatidic acid phosphatase type 2/haloperoxidase domain-containing protein</fullName>
    </recommendedName>
</protein>
<dbReference type="PANTHER" id="PTHR14969">
    <property type="entry name" value="SPHINGOSINE-1-PHOSPHATE PHOSPHOHYDROLASE"/>
    <property type="match status" value="1"/>
</dbReference>
<dbReference type="VEuPathDB" id="FungiDB:AeMF1_001741"/>
<keyword evidence="1" id="KW-0472">Membrane</keyword>
<keyword evidence="4" id="KW-1185">Reference proteome</keyword>
<feature type="transmembrane region" description="Helical" evidence="1">
    <location>
        <begin position="138"/>
        <end position="165"/>
    </location>
</feature>
<organism evidence="3 4">
    <name type="scientific">Aphanomyces euteiches</name>
    <dbReference type="NCBI Taxonomy" id="100861"/>
    <lineage>
        <taxon>Eukaryota</taxon>
        <taxon>Sar</taxon>
        <taxon>Stramenopiles</taxon>
        <taxon>Oomycota</taxon>
        <taxon>Saprolegniomycetes</taxon>
        <taxon>Saprolegniales</taxon>
        <taxon>Verrucalvaceae</taxon>
        <taxon>Aphanomyces</taxon>
    </lineage>
</organism>
<evidence type="ECO:0000313" key="3">
    <source>
        <dbReference type="EMBL" id="KAF0745042.1"/>
    </source>
</evidence>
<reference evidence="3 4" key="1">
    <citation type="submission" date="2019-07" db="EMBL/GenBank/DDBJ databases">
        <title>Genomics analysis of Aphanomyces spp. identifies a new class of oomycete effector associated with host adaptation.</title>
        <authorList>
            <person name="Gaulin E."/>
        </authorList>
    </citation>
    <scope>NUCLEOTIDE SEQUENCE [LARGE SCALE GENOMIC DNA]</scope>
    <source>
        <strain evidence="3 4">ATCC 201684</strain>
    </source>
</reference>
<dbReference type="PANTHER" id="PTHR14969:SF13">
    <property type="entry name" value="AT30094P"/>
    <property type="match status" value="1"/>
</dbReference>